<evidence type="ECO:0000259" key="1">
    <source>
        <dbReference type="Pfam" id="PF00481"/>
    </source>
</evidence>
<evidence type="ECO:0000313" key="2">
    <source>
        <dbReference type="EMBL" id="KAK2101914.1"/>
    </source>
</evidence>
<dbReference type="Pfam" id="PF00481">
    <property type="entry name" value="PP2C"/>
    <property type="match status" value="1"/>
</dbReference>
<gene>
    <name evidence="2" type="ORF">P7K49_019581</name>
</gene>
<dbReference type="InterPro" id="IPR001932">
    <property type="entry name" value="PPM-type_phosphatase-like_dom"/>
</dbReference>
<dbReference type="Proteomes" id="UP001266305">
    <property type="component" value="Unassembled WGS sequence"/>
</dbReference>
<accession>A0ABQ9UXS9</accession>
<dbReference type="EMBL" id="JASSZA010000009">
    <property type="protein sequence ID" value="KAK2101914.1"/>
    <property type="molecule type" value="Genomic_DNA"/>
</dbReference>
<proteinExistence type="predicted"/>
<comment type="caution">
    <text evidence="2">The sequence shown here is derived from an EMBL/GenBank/DDBJ whole genome shotgun (WGS) entry which is preliminary data.</text>
</comment>
<reference evidence="2 3" key="1">
    <citation type="submission" date="2023-05" db="EMBL/GenBank/DDBJ databases">
        <title>B98-5 Cell Line De Novo Hybrid Assembly: An Optical Mapping Approach.</title>
        <authorList>
            <person name="Kananen K."/>
            <person name="Auerbach J.A."/>
            <person name="Kautto E."/>
            <person name="Blachly J.S."/>
        </authorList>
    </citation>
    <scope>NUCLEOTIDE SEQUENCE [LARGE SCALE GENOMIC DNA]</scope>
    <source>
        <strain evidence="2">B95-8</strain>
        <tissue evidence="2">Cell line</tissue>
    </source>
</reference>
<sequence length="192" mass="21368">MSGIPPVSTLKKEIEECVLTTVNPSGGRSLWKHIFHILATMIPERTLVTKDYKSNLTLDLPTTPSTSPFLSLPESEGEKAFDTRPCTIQHYPCFLLQDLQIERERSSYNISGGCTALIVICLLGKLYVANAGDSRSVDFKSMYVAFACKSLPSIWKYAKIRYAYPMAAVPLCQGFEQLQNRNLQSSGALQTH</sequence>
<dbReference type="SUPFAM" id="SSF81606">
    <property type="entry name" value="PP2C-like"/>
    <property type="match status" value="1"/>
</dbReference>
<dbReference type="Gene3D" id="3.60.40.10">
    <property type="entry name" value="PPM-type phosphatase domain"/>
    <property type="match status" value="1"/>
</dbReference>
<feature type="domain" description="PPM-type phosphatase" evidence="1">
    <location>
        <begin position="101"/>
        <end position="137"/>
    </location>
</feature>
<organism evidence="2 3">
    <name type="scientific">Saguinus oedipus</name>
    <name type="common">Cotton-top tamarin</name>
    <name type="synonym">Oedipomidas oedipus</name>
    <dbReference type="NCBI Taxonomy" id="9490"/>
    <lineage>
        <taxon>Eukaryota</taxon>
        <taxon>Metazoa</taxon>
        <taxon>Chordata</taxon>
        <taxon>Craniata</taxon>
        <taxon>Vertebrata</taxon>
        <taxon>Euteleostomi</taxon>
        <taxon>Mammalia</taxon>
        <taxon>Eutheria</taxon>
        <taxon>Euarchontoglires</taxon>
        <taxon>Primates</taxon>
        <taxon>Haplorrhini</taxon>
        <taxon>Platyrrhini</taxon>
        <taxon>Cebidae</taxon>
        <taxon>Callitrichinae</taxon>
        <taxon>Saguinus</taxon>
    </lineage>
</organism>
<protein>
    <recommendedName>
        <fullName evidence="1">PPM-type phosphatase domain-containing protein</fullName>
    </recommendedName>
</protein>
<dbReference type="InterPro" id="IPR036457">
    <property type="entry name" value="PPM-type-like_dom_sf"/>
</dbReference>
<evidence type="ECO:0000313" key="3">
    <source>
        <dbReference type="Proteomes" id="UP001266305"/>
    </source>
</evidence>
<keyword evidence="3" id="KW-1185">Reference proteome</keyword>
<name>A0ABQ9UXS9_SAGOE</name>